<feature type="transmembrane region" description="Helical" evidence="8">
    <location>
        <begin position="224"/>
        <end position="245"/>
    </location>
</feature>
<comment type="similarity">
    <text evidence="2">Belongs to the EamA transporter family.</text>
</comment>
<evidence type="ECO:0000256" key="3">
    <source>
        <dbReference type="ARBA" id="ARBA00022448"/>
    </source>
</evidence>
<dbReference type="GO" id="GO:0005886">
    <property type="term" value="C:plasma membrane"/>
    <property type="evidence" value="ECO:0007669"/>
    <property type="project" value="UniProtKB-SubCell"/>
</dbReference>
<keyword evidence="5 8" id="KW-0812">Transmembrane</keyword>
<protein>
    <submittedName>
        <fullName evidence="10">EamA family transporter RarD</fullName>
    </submittedName>
</protein>
<proteinExistence type="inferred from homology"/>
<feature type="transmembrane region" description="Helical" evidence="8">
    <location>
        <begin position="144"/>
        <end position="160"/>
    </location>
</feature>
<feature type="transmembrane region" description="Helical" evidence="8">
    <location>
        <begin position="25"/>
        <end position="43"/>
    </location>
</feature>
<dbReference type="InterPro" id="IPR000620">
    <property type="entry name" value="EamA_dom"/>
</dbReference>
<sequence length="312" mass="34010">MEREISLCHDAKVGQIPRVDRTRSGVLAALAAFFLWGILPIFWKLLDFLPPPSIVAQRTVWSLLIVLAILWWKGEGRALATGMKSPRVLGWHFLSGGLLASNWLLYVWATLNGHIIEAALGYYLNPFFNMLFGALWFGDTNSRWQMAAIALALGGVALQVPAVGHFPWIAVVLALTFSLYAVVRKRAPLGSLVGLAAETVLLAPIGLVWLFHKHGSTGEAFGGSLPHAGLVIVTGFATALPLLFFGHATRTIRLTTLGILQFLGPTLQFFIGWKLYGEPMTGGRLVSFGLIWLAVGIYAADALLKKEQAQVK</sequence>
<evidence type="ECO:0000256" key="6">
    <source>
        <dbReference type="ARBA" id="ARBA00022989"/>
    </source>
</evidence>
<evidence type="ECO:0000256" key="4">
    <source>
        <dbReference type="ARBA" id="ARBA00022475"/>
    </source>
</evidence>
<feature type="transmembrane region" description="Helical" evidence="8">
    <location>
        <begin position="166"/>
        <end position="183"/>
    </location>
</feature>
<dbReference type="EMBL" id="JAENIK010000009">
    <property type="protein sequence ID" value="MBK1815696.1"/>
    <property type="molecule type" value="Genomic_DNA"/>
</dbReference>
<dbReference type="SUPFAM" id="SSF103481">
    <property type="entry name" value="Multidrug resistance efflux transporter EmrE"/>
    <property type="match status" value="2"/>
</dbReference>
<keyword evidence="3" id="KW-0813">Transport</keyword>
<organism evidence="10 11">
    <name type="scientific">Luteolibacter yonseiensis</name>
    <dbReference type="NCBI Taxonomy" id="1144680"/>
    <lineage>
        <taxon>Bacteria</taxon>
        <taxon>Pseudomonadati</taxon>
        <taxon>Verrucomicrobiota</taxon>
        <taxon>Verrucomicrobiia</taxon>
        <taxon>Verrucomicrobiales</taxon>
        <taxon>Verrucomicrobiaceae</taxon>
        <taxon>Luteolibacter</taxon>
    </lineage>
</organism>
<feature type="transmembrane region" description="Helical" evidence="8">
    <location>
        <begin position="252"/>
        <end position="273"/>
    </location>
</feature>
<dbReference type="Pfam" id="PF00892">
    <property type="entry name" value="EamA"/>
    <property type="match status" value="1"/>
</dbReference>
<accession>A0A934R2B6</accession>
<keyword evidence="7 8" id="KW-0472">Membrane</keyword>
<dbReference type="PANTHER" id="PTHR22911:SF137">
    <property type="entry name" value="SOLUTE CARRIER FAMILY 35 MEMBER G2-RELATED"/>
    <property type="match status" value="1"/>
</dbReference>
<feature type="transmembrane region" description="Helical" evidence="8">
    <location>
        <begin position="190"/>
        <end position="212"/>
    </location>
</feature>
<keyword evidence="4" id="KW-1003">Cell membrane</keyword>
<evidence type="ECO:0000256" key="8">
    <source>
        <dbReference type="SAM" id="Phobius"/>
    </source>
</evidence>
<dbReference type="Proteomes" id="UP000600139">
    <property type="component" value="Unassembled WGS sequence"/>
</dbReference>
<feature type="transmembrane region" description="Helical" evidence="8">
    <location>
        <begin position="115"/>
        <end position="137"/>
    </location>
</feature>
<evidence type="ECO:0000259" key="9">
    <source>
        <dbReference type="Pfam" id="PF00892"/>
    </source>
</evidence>
<dbReference type="NCBIfam" id="TIGR00688">
    <property type="entry name" value="rarD"/>
    <property type="match status" value="1"/>
</dbReference>
<evidence type="ECO:0000256" key="5">
    <source>
        <dbReference type="ARBA" id="ARBA00022692"/>
    </source>
</evidence>
<dbReference type="AlphaFoldDB" id="A0A934R2B6"/>
<keyword evidence="11" id="KW-1185">Reference proteome</keyword>
<evidence type="ECO:0000256" key="2">
    <source>
        <dbReference type="ARBA" id="ARBA00007362"/>
    </source>
</evidence>
<keyword evidence="6 8" id="KW-1133">Transmembrane helix</keyword>
<dbReference type="InterPro" id="IPR004626">
    <property type="entry name" value="RarD"/>
</dbReference>
<feature type="transmembrane region" description="Helical" evidence="8">
    <location>
        <begin position="88"/>
        <end position="109"/>
    </location>
</feature>
<reference evidence="10" key="1">
    <citation type="submission" date="2021-01" db="EMBL/GenBank/DDBJ databases">
        <title>Modified the classification status of verrucomicrobia.</title>
        <authorList>
            <person name="Feng X."/>
        </authorList>
    </citation>
    <scope>NUCLEOTIDE SEQUENCE</scope>
    <source>
        <strain evidence="10">JCM 18052</strain>
    </source>
</reference>
<name>A0A934R2B6_9BACT</name>
<dbReference type="PANTHER" id="PTHR22911">
    <property type="entry name" value="ACYL-MALONYL CONDENSING ENZYME-RELATED"/>
    <property type="match status" value="1"/>
</dbReference>
<comment type="subcellular location">
    <subcellularLocation>
        <location evidence="1">Cell membrane</location>
        <topology evidence="1">Multi-pass membrane protein</topology>
    </subcellularLocation>
</comment>
<feature type="transmembrane region" description="Helical" evidence="8">
    <location>
        <begin position="285"/>
        <end position="304"/>
    </location>
</feature>
<evidence type="ECO:0000313" key="10">
    <source>
        <dbReference type="EMBL" id="MBK1815696.1"/>
    </source>
</evidence>
<evidence type="ECO:0000256" key="7">
    <source>
        <dbReference type="ARBA" id="ARBA00023136"/>
    </source>
</evidence>
<dbReference type="InterPro" id="IPR037185">
    <property type="entry name" value="EmrE-like"/>
</dbReference>
<feature type="transmembrane region" description="Helical" evidence="8">
    <location>
        <begin position="55"/>
        <end position="72"/>
    </location>
</feature>
<feature type="domain" description="EamA" evidence="9">
    <location>
        <begin position="24"/>
        <end position="158"/>
    </location>
</feature>
<dbReference type="RefSeq" id="WP_200350653.1">
    <property type="nucleotide sequence ID" value="NZ_BAABHZ010000008.1"/>
</dbReference>
<evidence type="ECO:0000256" key="1">
    <source>
        <dbReference type="ARBA" id="ARBA00004651"/>
    </source>
</evidence>
<gene>
    <name evidence="10" type="primary">rarD</name>
    <name evidence="10" type="ORF">JIN84_08715</name>
</gene>
<evidence type="ECO:0000313" key="11">
    <source>
        <dbReference type="Proteomes" id="UP000600139"/>
    </source>
</evidence>
<comment type="caution">
    <text evidence="10">The sequence shown here is derived from an EMBL/GenBank/DDBJ whole genome shotgun (WGS) entry which is preliminary data.</text>
</comment>